<feature type="compositionally biased region" description="Polar residues" evidence="2">
    <location>
        <begin position="528"/>
        <end position="547"/>
    </location>
</feature>
<dbReference type="InterPro" id="IPR051731">
    <property type="entry name" value="DENND11/AVL9_GEFs"/>
</dbReference>
<feature type="compositionally biased region" description="Low complexity" evidence="2">
    <location>
        <begin position="81"/>
        <end position="100"/>
    </location>
</feature>
<feature type="region of interest" description="Disordered" evidence="2">
    <location>
        <begin position="120"/>
        <end position="143"/>
    </location>
</feature>
<gene>
    <name evidence="4" type="ORF">BCR44DRAFT_61077</name>
</gene>
<dbReference type="PANTHER" id="PTHR31017">
    <property type="entry name" value="LATE SECRETORY PATHWAY PROTEIN AVL9-RELATED"/>
    <property type="match status" value="1"/>
</dbReference>
<dbReference type="GO" id="GO:0005737">
    <property type="term" value="C:cytoplasm"/>
    <property type="evidence" value="ECO:0007669"/>
    <property type="project" value="TreeGrafter"/>
</dbReference>
<dbReference type="InterPro" id="IPR018307">
    <property type="entry name" value="ABL9/DENND6_dom"/>
</dbReference>
<dbReference type="OrthoDB" id="192887at2759"/>
<feature type="region of interest" description="Disordered" evidence="2">
    <location>
        <begin position="1"/>
        <end position="30"/>
    </location>
</feature>
<feature type="compositionally biased region" description="Basic and acidic residues" evidence="2">
    <location>
        <begin position="548"/>
        <end position="564"/>
    </location>
</feature>
<dbReference type="EMBL" id="MCFL01000020">
    <property type="protein sequence ID" value="ORZ35820.1"/>
    <property type="molecule type" value="Genomic_DNA"/>
</dbReference>
<feature type="domain" description="UDENN" evidence="3">
    <location>
        <begin position="52"/>
        <end position="515"/>
    </location>
</feature>
<dbReference type="Pfam" id="PF09794">
    <property type="entry name" value="Avl9"/>
    <property type="match status" value="1"/>
</dbReference>
<organism evidence="4 5">
    <name type="scientific">Catenaria anguillulae PL171</name>
    <dbReference type="NCBI Taxonomy" id="765915"/>
    <lineage>
        <taxon>Eukaryota</taxon>
        <taxon>Fungi</taxon>
        <taxon>Fungi incertae sedis</taxon>
        <taxon>Blastocladiomycota</taxon>
        <taxon>Blastocladiomycetes</taxon>
        <taxon>Blastocladiales</taxon>
        <taxon>Catenariaceae</taxon>
        <taxon>Catenaria</taxon>
    </lineage>
</organism>
<comment type="caution">
    <text evidence="4">The sequence shown here is derived from an EMBL/GenBank/DDBJ whole genome shotgun (WGS) entry which is preliminary data.</text>
</comment>
<protein>
    <submittedName>
        <fullName evidence="4">Transport protein Avl9-domain-containing protein</fullName>
    </submittedName>
</protein>
<name>A0A1Y2HMK1_9FUNG</name>
<evidence type="ECO:0000313" key="5">
    <source>
        <dbReference type="Proteomes" id="UP000193411"/>
    </source>
</evidence>
<feature type="region of interest" description="Disordered" evidence="2">
    <location>
        <begin position="524"/>
        <end position="564"/>
    </location>
</feature>
<dbReference type="PANTHER" id="PTHR31017:SF1">
    <property type="entry name" value="LATE SECRETORY PATHWAY PROTEIN AVL9 HOMOLOG"/>
    <property type="match status" value="1"/>
</dbReference>
<accession>A0A1Y2HMK1</accession>
<evidence type="ECO:0000256" key="1">
    <source>
        <dbReference type="ARBA" id="ARBA00038178"/>
    </source>
</evidence>
<dbReference type="PROSITE" id="PS50211">
    <property type="entry name" value="DENN"/>
    <property type="match status" value="1"/>
</dbReference>
<sequence>MASNDPHPNPNGDTIADAPTPTPPIADKSSAHASAITTATATATMHGDSIVKHICVIAFHHTLGPILEWAHPPLPRPPPSTANSSANTKANNSTSSSTPSIELPSQWSAILPFCALPDGAHSHAPSSTDQSTPDPSGGGGAANAFSLPPVPEWAFAQETVFASSYYRQIPASDLLVKPADVTRHMVQKAVVVLSTEPAFGALRPRLEQITQRWFATRDLTQRDLLVEFFDALKVEFAQPVKEEEFSNGMHLRDLVMSFKSKVLVLYKLVLLQKRICFFSTSIEHLINTQLSLLYLFPDLLFHMHHTGHPSLSPPSSTDRAVHPCIQLANPPTPFSDPRGNPLLRRDLLHVAGLPLALFSKGTLVQPYLPLQQLDSLAVSPSPAPTATDTDAPPQLPPVMIGTTNQIVRDFAPARFDAIISCDPPAPGAEPRIEFLNAATERAANSLTPPDKKWIQALSARVAAMVDQGDTGDVINTMVRGEFEQYLVALMAVIQAGANVPGVLPGTTPEDPADLAASTRDLDVAAPRSEQSADNLIQSPPTSPGTTTDAEKAAAAERAAAEKAAADRRKQIRTYHMHLLSEFSSPFIAAYLATPAHAHWLLRVHATFASDLFSTPYSPAASGAGAPLGHPCQGHTLAQHLNDQLKDKIAELNLDEKKKMVQQGLAAAVQSASGYAAKLKEEASKRAAANDGSGVSVCSAFRSRL</sequence>
<comment type="similarity">
    <text evidence="1">Belongs to the AVL9 family.</text>
</comment>
<feature type="compositionally biased region" description="Low complexity" evidence="2">
    <location>
        <begin position="13"/>
        <end position="30"/>
    </location>
</feature>
<evidence type="ECO:0000256" key="2">
    <source>
        <dbReference type="SAM" id="MobiDB-lite"/>
    </source>
</evidence>
<dbReference type="AlphaFoldDB" id="A0A1Y2HMK1"/>
<proteinExistence type="inferred from homology"/>
<keyword evidence="5" id="KW-1185">Reference proteome</keyword>
<reference evidence="4 5" key="1">
    <citation type="submission" date="2016-07" db="EMBL/GenBank/DDBJ databases">
        <title>Pervasive Adenine N6-methylation of Active Genes in Fungi.</title>
        <authorList>
            <consortium name="DOE Joint Genome Institute"/>
            <person name="Mondo S.J."/>
            <person name="Dannebaum R.O."/>
            <person name="Kuo R.C."/>
            <person name="Labutti K."/>
            <person name="Haridas S."/>
            <person name="Kuo A."/>
            <person name="Salamov A."/>
            <person name="Ahrendt S.R."/>
            <person name="Lipzen A."/>
            <person name="Sullivan W."/>
            <person name="Andreopoulos W.B."/>
            <person name="Clum A."/>
            <person name="Lindquist E."/>
            <person name="Daum C."/>
            <person name="Ramamoorthy G.K."/>
            <person name="Gryganskyi A."/>
            <person name="Culley D."/>
            <person name="Magnuson J.K."/>
            <person name="James T.Y."/>
            <person name="O'Malley M.A."/>
            <person name="Stajich J.E."/>
            <person name="Spatafora J.W."/>
            <person name="Visel A."/>
            <person name="Grigoriev I.V."/>
        </authorList>
    </citation>
    <scope>NUCLEOTIDE SEQUENCE [LARGE SCALE GENOMIC DNA]</scope>
    <source>
        <strain evidence="4 5">PL171</strain>
    </source>
</reference>
<dbReference type="InterPro" id="IPR037516">
    <property type="entry name" value="Tripartite_DENN"/>
</dbReference>
<feature type="compositionally biased region" description="Low complexity" evidence="2">
    <location>
        <begin position="125"/>
        <end position="135"/>
    </location>
</feature>
<evidence type="ECO:0000313" key="4">
    <source>
        <dbReference type="EMBL" id="ORZ35820.1"/>
    </source>
</evidence>
<dbReference type="Proteomes" id="UP000193411">
    <property type="component" value="Unassembled WGS sequence"/>
</dbReference>
<evidence type="ECO:0000259" key="3">
    <source>
        <dbReference type="PROSITE" id="PS50211"/>
    </source>
</evidence>
<feature type="region of interest" description="Disordered" evidence="2">
    <location>
        <begin position="72"/>
        <end position="101"/>
    </location>
</feature>